<sequence>MKAQARSQKTVQPQTQFVVINEQQVLINKEVHKAYNLIVDAALEQLRKFDLAKYRTYATVDHLKNEYKSNMISEHLNYFWNITLSNSKDGRSFIFIDLGSEALERFGSGLTNIFLRKAYELTQSHDNTTGIEYALRINFREADQHHNFFYRRVAEGENNYVSIATVDKLES</sequence>
<protein>
    <submittedName>
        <fullName evidence="1">Uncharacterized protein</fullName>
    </submittedName>
</protein>
<keyword evidence="2" id="KW-1185">Reference proteome</keyword>
<accession>A0A1H9U9Z4</accession>
<gene>
    <name evidence="1" type="ORF">SAMN04488023_1296</name>
</gene>
<name>A0A1H9U9Z4_9SPHI</name>
<dbReference type="OrthoDB" id="768909at2"/>
<reference evidence="1 2" key="1">
    <citation type="submission" date="2016-10" db="EMBL/GenBank/DDBJ databases">
        <authorList>
            <person name="de Groot N.N."/>
        </authorList>
    </citation>
    <scope>NUCLEOTIDE SEQUENCE [LARGE SCALE GENOMIC DNA]</scope>
    <source>
        <strain evidence="1 2">DSM 18610</strain>
    </source>
</reference>
<evidence type="ECO:0000313" key="1">
    <source>
        <dbReference type="EMBL" id="SES06380.1"/>
    </source>
</evidence>
<dbReference type="EMBL" id="FOGG01000029">
    <property type="protein sequence ID" value="SES06380.1"/>
    <property type="molecule type" value="Genomic_DNA"/>
</dbReference>
<organism evidence="1 2">
    <name type="scientific">Pedobacter rhizosphaerae</name>
    <dbReference type="NCBI Taxonomy" id="390241"/>
    <lineage>
        <taxon>Bacteria</taxon>
        <taxon>Pseudomonadati</taxon>
        <taxon>Bacteroidota</taxon>
        <taxon>Sphingobacteriia</taxon>
        <taxon>Sphingobacteriales</taxon>
        <taxon>Sphingobacteriaceae</taxon>
        <taxon>Pedobacter</taxon>
    </lineage>
</organism>
<evidence type="ECO:0000313" key="2">
    <source>
        <dbReference type="Proteomes" id="UP000199572"/>
    </source>
</evidence>
<dbReference type="Proteomes" id="UP000199572">
    <property type="component" value="Unassembled WGS sequence"/>
</dbReference>
<dbReference type="RefSeq" id="WP_090887042.1">
    <property type="nucleotide sequence ID" value="NZ_FOGG01000029.1"/>
</dbReference>
<proteinExistence type="predicted"/>
<dbReference type="AlphaFoldDB" id="A0A1H9U9Z4"/>